<dbReference type="InterPro" id="IPR025246">
    <property type="entry name" value="IS30-like_HTH"/>
</dbReference>
<organism evidence="2 3">
    <name type="scientific">Intoshia linei</name>
    <dbReference type="NCBI Taxonomy" id="1819745"/>
    <lineage>
        <taxon>Eukaryota</taxon>
        <taxon>Metazoa</taxon>
        <taxon>Spiralia</taxon>
        <taxon>Lophotrochozoa</taxon>
        <taxon>Mesozoa</taxon>
        <taxon>Orthonectida</taxon>
        <taxon>Rhopaluridae</taxon>
        <taxon>Intoshia</taxon>
    </lineage>
</organism>
<dbReference type="OrthoDB" id="4843387at2759"/>
<dbReference type="Gene3D" id="1.10.10.60">
    <property type="entry name" value="Homeodomain-like"/>
    <property type="match status" value="1"/>
</dbReference>
<evidence type="ECO:0000313" key="3">
    <source>
        <dbReference type="Proteomes" id="UP000078046"/>
    </source>
</evidence>
<accession>A0A177ATV1</accession>
<comment type="caution">
    <text evidence="2">The sequence shown here is derived from an EMBL/GenBank/DDBJ whole genome shotgun (WGS) entry which is preliminary data.</text>
</comment>
<dbReference type="AlphaFoldDB" id="A0A177ATV1"/>
<reference evidence="2 3" key="1">
    <citation type="submission" date="2016-04" db="EMBL/GenBank/DDBJ databases">
        <title>The genome of Intoshia linei affirms orthonectids as highly simplified spiralians.</title>
        <authorList>
            <person name="Mikhailov K.V."/>
            <person name="Slusarev G.S."/>
            <person name="Nikitin M.A."/>
            <person name="Logacheva M.D."/>
            <person name="Penin A."/>
            <person name="Aleoshin V."/>
            <person name="Panchin Y.V."/>
        </authorList>
    </citation>
    <scope>NUCLEOTIDE SEQUENCE [LARGE SCALE GENOMIC DNA]</scope>
    <source>
        <strain evidence="2">Intl2013</strain>
        <tissue evidence="2">Whole animal</tissue>
    </source>
</reference>
<dbReference type="Pfam" id="PF13936">
    <property type="entry name" value="HTH_38"/>
    <property type="match status" value="1"/>
</dbReference>
<gene>
    <name evidence="2" type="ORF">A3Q56_06810</name>
</gene>
<sequence length="95" mass="11526">FHLIFFKTKLNHQEQILILKLHEEEKSLREIGKQVGRPYTTISKTLKRLRENKINEISGRTGRRRLSDIRDDRNFIRLHQITSNEFIPKKTMDRR</sequence>
<feature type="non-terminal residue" evidence="2">
    <location>
        <position position="1"/>
    </location>
</feature>
<keyword evidence="3" id="KW-1185">Reference proteome</keyword>
<proteinExistence type="predicted"/>
<dbReference type="Proteomes" id="UP000078046">
    <property type="component" value="Unassembled WGS sequence"/>
</dbReference>
<name>A0A177ATV1_9BILA</name>
<dbReference type="EMBL" id="LWCA01001302">
    <property type="protein sequence ID" value="OAF65415.1"/>
    <property type="molecule type" value="Genomic_DNA"/>
</dbReference>
<evidence type="ECO:0000259" key="1">
    <source>
        <dbReference type="Pfam" id="PF13936"/>
    </source>
</evidence>
<evidence type="ECO:0000313" key="2">
    <source>
        <dbReference type="EMBL" id="OAF65415.1"/>
    </source>
</evidence>
<feature type="domain" description="Transposase IS30-like HTH" evidence="1">
    <location>
        <begin position="9"/>
        <end position="48"/>
    </location>
</feature>
<protein>
    <recommendedName>
        <fullName evidence="1">Transposase IS30-like HTH domain-containing protein</fullName>
    </recommendedName>
</protein>